<dbReference type="InterPro" id="IPR050109">
    <property type="entry name" value="HTH-type_TetR-like_transc_reg"/>
</dbReference>
<feature type="domain" description="HTH tetR-type" evidence="3">
    <location>
        <begin position="6"/>
        <end position="66"/>
    </location>
</feature>
<feature type="DNA-binding region" description="H-T-H motif" evidence="2">
    <location>
        <begin position="29"/>
        <end position="48"/>
    </location>
</feature>
<dbReference type="PROSITE" id="PS50977">
    <property type="entry name" value="HTH_TETR_2"/>
    <property type="match status" value="1"/>
</dbReference>
<keyword evidence="5" id="KW-1185">Reference proteome</keyword>
<dbReference type="InterPro" id="IPR001647">
    <property type="entry name" value="HTH_TetR"/>
</dbReference>
<proteinExistence type="predicted"/>
<dbReference type="InterPro" id="IPR041474">
    <property type="entry name" value="NicS_C"/>
</dbReference>
<dbReference type="InterPro" id="IPR023772">
    <property type="entry name" value="DNA-bd_HTH_TetR-type_CS"/>
</dbReference>
<dbReference type="PRINTS" id="PR00455">
    <property type="entry name" value="HTHTETR"/>
</dbReference>
<name>A0A1I3LRP8_9FLAO</name>
<dbReference type="Gene3D" id="1.10.357.10">
    <property type="entry name" value="Tetracycline Repressor, domain 2"/>
    <property type="match status" value="1"/>
</dbReference>
<dbReference type="InterPro" id="IPR036271">
    <property type="entry name" value="Tet_transcr_reg_TetR-rel_C_sf"/>
</dbReference>
<dbReference type="PANTHER" id="PTHR30328">
    <property type="entry name" value="TRANSCRIPTIONAL REPRESSOR"/>
    <property type="match status" value="1"/>
</dbReference>
<dbReference type="SUPFAM" id="SSF46689">
    <property type="entry name" value="Homeodomain-like"/>
    <property type="match status" value="1"/>
</dbReference>
<evidence type="ECO:0000256" key="1">
    <source>
        <dbReference type="ARBA" id="ARBA00023125"/>
    </source>
</evidence>
<dbReference type="SUPFAM" id="SSF48498">
    <property type="entry name" value="Tetracyclin repressor-like, C-terminal domain"/>
    <property type="match status" value="1"/>
</dbReference>
<dbReference type="EMBL" id="FORQ01000002">
    <property type="protein sequence ID" value="SFI87387.1"/>
    <property type="molecule type" value="Genomic_DNA"/>
</dbReference>
<dbReference type="Pfam" id="PF17938">
    <property type="entry name" value="TetR_C_29"/>
    <property type="match status" value="1"/>
</dbReference>
<dbReference type="PANTHER" id="PTHR30328:SF54">
    <property type="entry name" value="HTH-TYPE TRANSCRIPTIONAL REPRESSOR SCO4008"/>
    <property type="match status" value="1"/>
</dbReference>
<protein>
    <submittedName>
        <fullName evidence="4">Transcriptional regulator, TetR family</fullName>
    </submittedName>
</protein>
<dbReference type="Proteomes" id="UP000242560">
    <property type="component" value="Unassembled WGS sequence"/>
</dbReference>
<accession>A0A1I3LRP8</accession>
<evidence type="ECO:0000313" key="5">
    <source>
        <dbReference type="Proteomes" id="UP000242560"/>
    </source>
</evidence>
<organism evidence="4 5">
    <name type="scientific">Kaistella treverensis</name>
    <dbReference type="NCBI Taxonomy" id="631455"/>
    <lineage>
        <taxon>Bacteria</taxon>
        <taxon>Pseudomonadati</taxon>
        <taxon>Bacteroidota</taxon>
        <taxon>Flavobacteriia</taxon>
        <taxon>Flavobacteriales</taxon>
        <taxon>Weeksellaceae</taxon>
        <taxon>Chryseobacterium group</taxon>
        <taxon>Kaistella</taxon>
    </lineage>
</organism>
<dbReference type="PROSITE" id="PS01081">
    <property type="entry name" value="HTH_TETR_1"/>
    <property type="match status" value="1"/>
</dbReference>
<sequence length="209" mass="24250">MKKKFTDKQIHILNVAEKLIAKKGFEGTSVRDISTSANINVAMISYYFGSKEKMMSYLYRYRVQKTRESFAEFAEIIRDGKPEMQMKELIKYVVNQLFKFNYFHGFVTQELRHTEHLKDDLLEFYNTFTAKIDGVIKKGVASGVFHNAPKPEDILTLIVGSSLFVIRNKNFYEMYVTGDEENYLEDAEKKVLANLLVTVFSLLGYQTTN</sequence>
<evidence type="ECO:0000313" key="4">
    <source>
        <dbReference type="EMBL" id="SFI87387.1"/>
    </source>
</evidence>
<dbReference type="GO" id="GO:0003677">
    <property type="term" value="F:DNA binding"/>
    <property type="evidence" value="ECO:0007669"/>
    <property type="project" value="UniProtKB-UniRule"/>
</dbReference>
<dbReference type="Pfam" id="PF00440">
    <property type="entry name" value="TetR_N"/>
    <property type="match status" value="1"/>
</dbReference>
<dbReference type="RefSeq" id="WP_089819603.1">
    <property type="nucleotide sequence ID" value="NZ_FORQ01000002.1"/>
</dbReference>
<evidence type="ECO:0000259" key="3">
    <source>
        <dbReference type="PROSITE" id="PS50977"/>
    </source>
</evidence>
<dbReference type="AlphaFoldDB" id="A0A1I3LRP8"/>
<reference evidence="5" key="1">
    <citation type="submission" date="2016-10" db="EMBL/GenBank/DDBJ databases">
        <authorList>
            <person name="Varghese N."/>
            <person name="Submissions S."/>
        </authorList>
    </citation>
    <scope>NUCLEOTIDE SEQUENCE [LARGE SCALE GENOMIC DNA]</scope>
    <source>
        <strain evidence="5">DSM 22251</strain>
    </source>
</reference>
<dbReference type="InterPro" id="IPR009057">
    <property type="entry name" value="Homeodomain-like_sf"/>
</dbReference>
<evidence type="ECO:0000256" key="2">
    <source>
        <dbReference type="PROSITE-ProRule" id="PRU00335"/>
    </source>
</evidence>
<keyword evidence="1 2" id="KW-0238">DNA-binding</keyword>
<gene>
    <name evidence="4" type="ORF">SAMN05421638_1294</name>
</gene>